<comment type="pathway">
    <text evidence="3">Amino-acid biosynthesis; L-isoleucine biosynthesis; L-isoleucine from 2-oxobutanoate: step 4/4.</text>
</comment>
<dbReference type="InterPro" id="IPR033939">
    <property type="entry name" value="BCAT_family"/>
</dbReference>
<evidence type="ECO:0000256" key="16">
    <source>
        <dbReference type="ARBA" id="ARBA00049229"/>
    </source>
</evidence>
<dbReference type="HOGENOM" id="CLU_031922_1_0_7"/>
<comment type="similarity">
    <text evidence="6 18">Belongs to the class-IV pyridoxal-phosphate-dependent aminotransferase family.</text>
</comment>
<dbReference type="UniPathway" id="UPA00047">
    <property type="reaction ID" value="UER00058"/>
</dbReference>
<dbReference type="InterPro" id="IPR005786">
    <property type="entry name" value="B_amino_transII"/>
</dbReference>
<evidence type="ECO:0000256" key="2">
    <source>
        <dbReference type="ARBA" id="ARBA00003109"/>
    </source>
</evidence>
<dbReference type="GO" id="GO:0052656">
    <property type="term" value="F:L-isoleucine-2-oxoglutarate transaminase activity"/>
    <property type="evidence" value="ECO:0007669"/>
    <property type="project" value="RHEA"/>
</dbReference>
<dbReference type="Gene3D" id="3.20.10.10">
    <property type="entry name" value="D-amino Acid Aminotransferase, subunit A, domain 2"/>
    <property type="match status" value="1"/>
</dbReference>
<comment type="pathway">
    <text evidence="5">Amino-acid biosynthesis; L-leucine biosynthesis; L-leucine from 3-methyl-2-oxobutanoate: step 4/4.</text>
</comment>
<evidence type="ECO:0000256" key="14">
    <source>
        <dbReference type="ARBA" id="ARBA00048212"/>
    </source>
</evidence>
<dbReference type="NCBIfam" id="TIGR01123">
    <property type="entry name" value="ilvE_II"/>
    <property type="match status" value="1"/>
</dbReference>
<evidence type="ECO:0000256" key="9">
    <source>
        <dbReference type="ARBA" id="ARBA00022576"/>
    </source>
</evidence>
<keyword evidence="11 20" id="KW-0808">Transferase</keyword>
<dbReference type="GO" id="GO:0052655">
    <property type="term" value="F:L-valine-2-oxoglutarate transaminase activity"/>
    <property type="evidence" value="ECO:0007669"/>
    <property type="project" value="RHEA"/>
</dbReference>
<keyword evidence="12 19" id="KW-0663">Pyridoxal phosphate</keyword>
<evidence type="ECO:0000256" key="20">
    <source>
        <dbReference type="RuleBase" id="RU004517"/>
    </source>
</evidence>
<accession>A0A060Q016</accession>
<comment type="function">
    <text evidence="2">Acts on leucine, isoleucine and valine.</text>
</comment>
<evidence type="ECO:0000256" key="1">
    <source>
        <dbReference type="ARBA" id="ARBA00001933"/>
    </source>
</evidence>
<evidence type="ECO:0000256" key="18">
    <source>
        <dbReference type="RuleBase" id="RU004106"/>
    </source>
</evidence>
<dbReference type="InterPro" id="IPR043132">
    <property type="entry name" value="BCAT-like_C"/>
</dbReference>
<reference evidence="21 22" key="1">
    <citation type="submission" date="2013-11" db="EMBL/GenBank/DDBJ databases">
        <title>Estimation of Helicobacter pylori bacteriophage ecology using H. pylori isolates.</title>
        <authorList>
            <person name="Uchiyama J."/>
            <person name="Takemura-Uchiyama I."/>
            <person name="Ujihara T."/>
            <person name="Matsuzaki S."/>
        </authorList>
    </citation>
    <scope>NUCLEOTIDE SEQUENCE [LARGE SCALE GENOMIC DNA]</scope>
    <source>
        <strain evidence="21 22">NY40</strain>
    </source>
</reference>
<evidence type="ECO:0000256" key="11">
    <source>
        <dbReference type="ARBA" id="ARBA00022679"/>
    </source>
</evidence>
<dbReference type="GO" id="GO:0009097">
    <property type="term" value="P:isoleucine biosynthetic process"/>
    <property type="evidence" value="ECO:0007669"/>
    <property type="project" value="UniProtKB-UniPathway"/>
</dbReference>
<keyword evidence="13 20" id="KW-0100">Branched-chain amino acid biosynthesis</keyword>
<dbReference type="CDD" id="cd01557">
    <property type="entry name" value="BCAT_beta_family"/>
    <property type="match status" value="1"/>
</dbReference>
<dbReference type="GO" id="GO:0052654">
    <property type="term" value="F:L-leucine-2-oxoglutarate transaminase activity"/>
    <property type="evidence" value="ECO:0007669"/>
    <property type="project" value="RHEA"/>
</dbReference>
<dbReference type="PIRSF" id="PIRSF006468">
    <property type="entry name" value="BCAT1"/>
    <property type="match status" value="1"/>
</dbReference>
<dbReference type="NCBIfam" id="NF009897">
    <property type="entry name" value="PRK13357.1"/>
    <property type="match status" value="1"/>
</dbReference>
<evidence type="ECO:0000256" key="13">
    <source>
        <dbReference type="ARBA" id="ARBA00023304"/>
    </source>
</evidence>
<keyword evidence="9 20" id="KW-0032">Aminotransferase</keyword>
<evidence type="ECO:0000256" key="7">
    <source>
        <dbReference type="ARBA" id="ARBA00013053"/>
    </source>
</evidence>
<evidence type="ECO:0000256" key="10">
    <source>
        <dbReference type="ARBA" id="ARBA00022605"/>
    </source>
</evidence>
<dbReference type="EMBL" id="AP014523">
    <property type="protein sequence ID" value="BAO97462.1"/>
    <property type="molecule type" value="Genomic_DNA"/>
</dbReference>
<dbReference type="PANTHER" id="PTHR42825:SF2">
    <property type="entry name" value="BRANCHED-CHAIN-AMINO-ACID AMINOTRANSFERASE 3, CHLOROPLASTIC-RELATED"/>
    <property type="match status" value="1"/>
</dbReference>
<evidence type="ECO:0000256" key="17">
    <source>
        <dbReference type="PIRSR" id="PIRSR006468-1"/>
    </source>
</evidence>
<organism evidence="21 22">
    <name type="scientific">Helicobacter pylori NY40</name>
    <dbReference type="NCBI Taxonomy" id="1426844"/>
    <lineage>
        <taxon>Bacteria</taxon>
        <taxon>Pseudomonadati</taxon>
        <taxon>Campylobacterota</taxon>
        <taxon>Epsilonproteobacteria</taxon>
        <taxon>Campylobacterales</taxon>
        <taxon>Helicobacteraceae</taxon>
        <taxon>Helicobacter</taxon>
    </lineage>
</organism>
<dbReference type="FunFam" id="3.30.470.10:FF:000004">
    <property type="entry name" value="Branched-chain-amino-acid aminotransferase"/>
    <property type="match status" value="1"/>
</dbReference>
<dbReference type="RefSeq" id="WP_041050080.1">
    <property type="nucleotide sequence ID" value="NZ_AP014523.1"/>
</dbReference>
<evidence type="ECO:0000256" key="15">
    <source>
        <dbReference type="ARBA" id="ARBA00048798"/>
    </source>
</evidence>
<evidence type="ECO:0000256" key="8">
    <source>
        <dbReference type="ARBA" id="ARBA00018179"/>
    </source>
</evidence>
<feature type="modified residue" description="N6-(pyridoxal phosphate)lysine" evidence="17">
    <location>
        <position position="187"/>
    </location>
</feature>
<sequence length="340" mass="37570">MANLENLDWKNLGFSYIKTDFRFIASYKNGSWSQGELVSENALQISEGSPVLHYGQACFEGLKAYRSQKGKALLFRPLENAKRLQTSCERLLMPKVSEELFLRACAEVVKANQKWLAPYKSGASLYLRPFVIGVGDNLGVKPANEYLFIVFCAPVGAYFKGGIEKGGARFITTAFDRAAPKGTGGVKVGGNYAASLLAHKMATEQGYDDCIYLDPTTHTKIEEVGAANFFGITHDNAFITPHSPSILPSITKKSLMVLAKEYLNLKVEEREILMDELGAFKEAGACGTAAIITPIKEITHNNKSYFFETPGHITKRLYDLLLSIQQGEQEAPKDWIFEVG</sequence>
<evidence type="ECO:0000313" key="21">
    <source>
        <dbReference type="EMBL" id="BAO97462.1"/>
    </source>
</evidence>
<dbReference type="InterPro" id="IPR001544">
    <property type="entry name" value="Aminotrans_IV"/>
</dbReference>
<comment type="catalytic activity">
    <reaction evidence="14 20">
        <text>L-valine + 2-oxoglutarate = 3-methyl-2-oxobutanoate + L-glutamate</text>
        <dbReference type="Rhea" id="RHEA:24813"/>
        <dbReference type="ChEBI" id="CHEBI:11851"/>
        <dbReference type="ChEBI" id="CHEBI:16810"/>
        <dbReference type="ChEBI" id="CHEBI:29985"/>
        <dbReference type="ChEBI" id="CHEBI:57762"/>
        <dbReference type="EC" id="2.6.1.42"/>
    </reaction>
</comment>
<dbReference type="UniPathway" id="UPA00048">
    <property type="reaction ID" value="UER00073"/>
</dbReference>
<dbReference type="GO" id="GO:0009099">
    <property type="term" value="P:L-valine biosynthetic process"/>
    <property type="evidence" value="ECO:0007669"/>
    <property type="project" value="UniProtKB-UniPathway"/>
</dbReference>
<proteinExistence type="inferred from homology"/>
<dbReference type="EC" id="2.6.1.42" evidence="7 20"/>
<protein>
    <recommendedName>
        <fullName evidence="8 20">Branched-chain-amino-acid aminotransferase</fullName>
        <ecNumber evidence="7 20">2.6.1.42</ecNumber>
    </recommendedName>
</protein>
<gene>
    <name evidence="21" type="ORF">NY40_0442</name>
</gene>
<name>A0A060Q016_HELPX</name>
<dbReference type="UniPathway" id="UPA00049">
    <property type="reaction ID" value="UER00062"/>
</dbReference>
<comment type="catalytic activity">
    <reaction evidence="16 20">
        <text>L-leucine + 2-oxoglutarate = 4-methyl-2-oxopentanoate + L-glutamate</text>
        <dbReference type="Rhea" id="RHEA:18321"/>
        <dbReference type="ChEBI" id="CHEBI:16810"/>
        <dbReference type="ChEBI" id="CHEBI:17865"/>
        <dbReference type="ChEBI" id="CHEBI:29985"/>
        <dbReference type="ChEBI" id="CHEBI:57427"/>
        <dbReference type="EC" id="2.6.1.42"/>
    </reaction>
</comment>
<comment type="catalytic activity">
    <reaction evidence="15 20">
        <text>L-isoleucine + 2-oxoglutarate = (S)-3-methyl-2-oxopentanoate + L-glutamate</text>
        <dbReference type="Rhea" id="RHEA:24801"/>
        <dbReference type="ChEBI" id="CHEBI:16810"/>
        <dbReference type="ChEBI" id="CHEBI:29985"/>
        <dbReference type="ChEBI" id="CHEBI:35146"/>
        <dbReference type="ChEBI" id="CHEBI:58045"/>
        <dbReference type="EC" id="2.6.1.42"/>
    </reaction>
</comment>
<evidence type="ECO:0000256" key="19">
    <source>
        <dbReference type="RuleBase" id="RU004516"/>
    </source>
</evidence>
<dbReference type="InterPro" id="IPR043131">
    <property type="entry name" value="BCAT-like_N"/>
</dbReference>
<comment type="pathway">
    <text evidence="4">Amino-acid biosynthesis; L-valine biosynthesis; L-valine from pyruvate: step 4/4.</text>
</comment>
<dbReference type="GO" id="GO:0009098">
    <property type="term" value="P:L-leucine biosynthetic process"/>
    <property type="evidence" value="ECO:0007669"/>
    <property type="project" value="UniProtKB-UniPathway"/>
</dbReference>
<dbReference type="Pfam" id="PF01063">
    <property type="entry name" value="Aminotran_4"/>
    <property type="match status" value="1"/>
</dbReference>
<evidence type="ECO:0000256" key="4">
    <source>
        <dbReference type="ARBA" id="ARBA00004931"/>
    </source>
</evidence>
<comment type="cofactor">
    <cofactor evidence="1 19">
        <name>pyridoxal 5'-phosphate</name>
        <dbReference type="ChEBI" id="CHEBI:597326"/>
    </cofactor>
</comment>
<dbReference type="InterPro" id="IPR036038">
    <property type="entry name" value="Aminotransferase-like"/>
</dbReference>
<dbReference type="SUPFAM" id="SSF56752">
    <property type="entry name" value="D-aminoacid aminotransferase-like PLP-dependent enzymes"/>
    <property type="match status" value="1"/>
</dbReference>
<evidence type="ECO:0000256" key="6">
    <source>
        <dbReference type="ARBA" id="ARBA00009320"/>
    </source>
</evidence>
<evidence type="ECO:0000313" key="22">
    <source>
        <dbReference type="Proteomes" id="UP000031662"/>
    </source>
</evidence>
<dbReference type="FunFam" id="3.20.10.10:FF:000006">
    <property type="entry name" value="Branched-chain amino acid aminotransferase"/>
    <property type="match status" value="1"/>
</dbReference>
<dbReference type="InterPro" id="IPR018300">
    <property type="entry name" value="Aminotrans_IV_CS"/>
</dbReference>
<evidence type="ECO:0000256" key="12">
    <source>
        <dbReference type="ARBA" id="ARBA00022898"/>
    </source>
</evidence>
<keyword evidence="10 20" id="KW-0028">Amino-acid biosynthesis</keyword>
<dbReference type="AlphaFoldDB" id="A0A060Q016"/>
<evidence type="ECO:0000256" key="3">
    <source>
        <dbReference type="ARBA" id="ARBA00004824"/>
    </source>
</evidence>
<dbReference type="PANTHER" id="PTHR42825">
    <property type="entry name" value="AMINO ACID AMINOTRANSFERASE"/>
    <property type="match status" value="1"/>
</dbReference>
<dbReference type="PROSITE" id="PS00770">
    <property type="entry name" value="AA_TRANSFER_CLASS_4"/>
    <property type="match status" value="1"/>
</dbReference>
<evidence type="ECO:0000256" key="5">
    <source>
        <dbReference type="ARBA" id="ARBA00005072"/>
    </source>
</evidence>
<dbReference type="Gene3D" id="3.30.470.10">
    <property type="match status" value="1"/>
</dbReference>
<dbReference type="Proteomes" id="UP000031662">
    <property type="component" value="Chromosome"/>
</dbReference>